<evidence type="ECO:0000256" key="1">
    <source>
        <dbReference type="SAM" id="MobiDB-lite"/>
    </source>
</evidence>
<dbReference type="RefSeq" id="WP_203376286.1">
    <property type="nucleotide sequence ID" value="NZ_JAENHP010000003.1"/>
</dbReference>
<dbReference type="Gene3D" id="3.40.109.10">
    <property type="entry name" value="NADH Oxidase"/>
    <property type="match status" value="1"/>
</dbReference>
<dbReference type="EMBL" id="JAENHP010000003">
    <property type="protein sequence ID" value="MBM2616391.1"/>
    <property type="molecule type" value="Genomic_DNA"/>
</dbReference>
<feature type="region of interest" description="Disordered" evidence="1">
    <location>
        <begin position="182"/>
        <end position="202"/>
    </location>
</feature>
<gene>
    <name evidence="2" type="ORF">JIG36_12570</name>
</gene>
<organism evidence="2 3">
    <name type="scientific">Paractinoplanes ovalisporus</name>
    <dbReference type="NCBI Taxonomy" id="2810368"/>
    <lineage>
        <taxon>Bacteria</taxon>
        <taxon>Bacillati</taxon>
        <taxon>Actinomycetota</taxon>
        <taxon>Actinomycetes</taxon>
        <taxon>Micromonosporales</taxon>
        <taxon>Micromonosporaceae</taxon>
        <taxon>Paractinoplanes</taxon>
    </lineage>
</organism>
<evidence type="ECO:0000313" key="3">
    <source>
        <dbReference type="Proteomes" id="UP000632138"/>
    </source>
</evidence>
<dbReference type="Proteomes" id="UP000632138">
    <property type="component" value="Unassembled WGS sequence"/>
</dbReference>
<keyword evidence="3" id="KW-1185">Reference proteome</keyword>
<reference evidence="2 3" key="1">
    <citation type="submission" date="2021-01" db="EMBL/GenBank/DDBJ databases">
        <title>Actinoplanes sp. nov. LDG1-06 isolated from lichen.</title>
        <authorList>
            <person name="Saeng-In P."/>
            <person name="Phongsopitanun W."/>
            <person name="Kanchanasin P."/>
            <person name="Yuki M."/>
            <person name="Kudo T."/>
            <person name="Ohkuma M."/>
            <person name="Tanasupawat S."/>
        </authorList>
    </citation>
    <scope>NUCLEOTIDE SEQUENCE [LARGE SCALE GENOMIC DNA]</scope>
    <source>
        <strain evidence="2 3">LDG1-06</strain>
    </source>
</reference>
<sequence length="232" mass="25794">MTPLERAAEAARHAPSIFNTQPWLWRVDATAMELYDDPRRRVTGVDRDSRLMLLSCGAALHHARVWLSGNGWPASVERRPDPDRPGLLARLTLGEPALPDSEAARMARVIPYRHTDRRPFGDRMVSDTEMTRLRRLVEAEGAYLHTVRRDQVAALAFATGAAARAELNNPDYRSELRIWTHRPGSQGDGITSATAVGPGPRTVPIRDFYPAGPDPAPPSPRRELRDIVTVVT</sequence>
<comment type="caution">
    <text evidence="2">The sequence shown here is derived from an EMBL/GenBank/DDBJ whole genome shotgun (WGS) entry which is preliminary data.</text>
</comment>
<name>A0ABS2A980_9ACTN</name>
<dbReference type="SUPFAM" id="SSF55469">
    <property type="entry name" value="FMN-dependent nitroreductase-like"/>
    <property type="match status" value="1"/>
</dbReference>
<evidence type="ECO:0000313" key="2">
    <source>
        <dbReference type="EMBL" id="MBM2616391.1"/>
    </source>
</evidence>
<protein>
    <recommendedName>
        <fullName evidence="4">Nitroreductase</fullName>
    </recommendedName>
</protein>
<dbReference type="InterPro" id="IPR000415">
    <property type="entry name" value="Nitroreductase-like"/>
</dbReference>
<proteinExistence type="predicted"/>
<evidence type="ECO:0008006" key="4">
    <source>
        <dbReference type="Google" id="ProtNLM"/>
    </source>
</evidence>
<accession>A0ABS2A980</accession>